<dbReference type="EMBL" id="CAJVQB010002218">
    <property type="protein sequence ID" value="CAG8566674.1"/>
    <property type="molecule type" value="Genomic_DNA"/>
</dbReference>
<reference evidence="1 2" key="1">
    <citation type="submission" date="2021-06" db="EMBL/GenBank/DDBJ databases">
        <authorList>
            <person name="Kallberg Y."/>
            <person name="Tangrot J."/>
            <person name="Rosling A."/>
        </authorList>
    </citation>
    <scope>NUCLEOTIDE SEQUENCE [LARGE SCALE GENOMIC DNA]</scope>
    <source>
        <strain evidence="1 2">120-4 pot B 10/14</strain>
    </source>
</reference>
<comment type="caution">
    <text evidence="1">The sequence shown here is derived from an EMBL/GenBank/DDBJ whole genome shotgun (WGS) entry which is preliminary data.</text>
</comment>
<gene>
    <name evidence="1" type="ORF">GMARGA_LOCUS5282</name>
</gene>
<dbReference type="Proteomes" id="UP000789901">
    <property type="component" value="Unassembled WGS sequence"/>
</dbReference>
<sequence length="141" mass="16295">MKDRDIIARDVTITGDVTIAAEDVIAVEDVIAEDLKVLLRYFNSKRYNTEDIIVKDLVSSFQTTRNFVRDILIAEEELLFDTVRNLADSFETTRTLIEDISTTKDFEIVVGDFLFTEQEICFLLLFVKIEIFGHCIKQTNF</sequence>
<protein>
    <submittedName>
        <fullName evidence="1">6522_t:CDS:1</fullName>
    </submittedName>
</protein>
<accession>A0ABN7UFU0</accession>
<evidence type="ECO:0000313" key="1">
    <source>
        <dbReference type="EMBL" id="CAG8566674.1"/>
    </source>
</evidence>
<organism evidence="1 2">
    <name type="scientific">Gigaspora margarita</name>
    <dbReference type="NCBI Taxonomy" id="4874"/>
    <lineage>
        <taxon>Eukaryota</taxon>
        <taxon>Fungi</taxon>
        <taxon>Fungi incertae sedis</taxon>
        <taxon>Mucoromycota</taxon>
        <taxon>Glomeromycotina</taxon>
        <taxon>Glomeromycetes</taxon>
        <taxon>Diversisporales</taxon>
        <taxon>Gigasporaceae</taxon>
        <taxon>Gigaspora</taxon>
    </lineage>
</organism>
<proteinExistence type="predicted"/>
<name>A0ABN7UFU0_GIGMA</name>
<evidence type="ECO:0000313" key="2">
    <source>
        <dbReference type="Proteomes" id="UP000789901"/>
    </source>
</evidence>
<keyword evidence="2" id="KW-1185">Reference proteome</keyword>